<dbReference type="Proteomes" id="UP001346149">
    <property type="component" value="Unassembled WGS sequence"/>
</dbReference>
<dbReference type="SMART" id="SM01204">
    <property type="entry name" value="FIST_C"/>
    <property type="match status" value="1"/>
</dbReference>
<dbReference type="InterPro" id="IPR001810">
    <property type="entry name" value="F-box_dom"/>
</dbReference>
<dbReference type="EMBL" id="JAXQNO010000017">
    <property type="protein sequence ID" value="KAK4778962.1"/>
    <property type="molecule type" value="Genomic_DNA"/>
</dbReference>
<gene>
    <name evidence="2" type="ORF">SAY86_006490</name>
</gene>
<dbReference type="AlphaFoldDB" id="A0AAN7L3N7"/>
<evidence type="ECO:0000259" key="1">
    <source>
        <dbReference type="SMART" id="SM01204"/>
    </source>
</evidence>
<dbReference type="Gene3D" id="1.20.1280.50">
    <property type="match status" value="1"/>
</dbReference>
<dbReference type="InterPro" id="IPR036047">
    <property type="entry name" value="F-box-like_dom_sf"/>
</dbReference>
<keyword evidence="3" id="KW-1185">Reference proteome</keyword>
<accession>A0AAN7L3N7</accession>
<protein>
    <recommendedName>
        <fullName evidence="1">FIST C-domain domain-containing protein</fullName>
    </recommendedName>
</protein>
<organism evidence="2 3">
    <name type="scientific">Trapa natans</name>
    <name type="common">Water chestnut</name>
    <dbReference type="NCBI Taxonomy" id="22666"/>
    <lineage>
        <taxon>Eukaryota</taxon>
        <taxon>Viridiplantae</taxon>
        <taxon>Streptophyta</taxon>
        <taxon>Embryophyta</taxon>
        <taxon>Tracheophyta</taxon>
        <taxon>Spermatophyta</taxon>
        <taxon>Magnoliopsida</taxon>
        <taxon>eudicotyledons</taxon>
        <taxon>Gunneridae</taxon>
        <taxon>Pentapetalae</taxon>
        <taxon>rosids</taxon>
        <taxon>malvids</taxon>
        <taxon>Myrtales</taxon>
        <taxon>Lythraceae</taxon>
        <taxon>Trapa</taxon>
    </lineage>
</organism>
<feature type="domain" description="FIST C-domain" evidence="1">
    <location>
        <begin position="321"/>
        <end position="486"/>
    </location>
</feature>
<dbReference type="PANTHER" id="PTHR14939:SF5">
    <property type="entry name" value="F-BOX ONLY PROTEIN 22"/>
    <property type="match status" value="1"/>
</dbReference>
<reference evidence="2 3" key="1">
    <citation type="journal article" date="2023" name="Hortic Res">
        <title>Pangenome of water caltrop reveals structural variations and asymmetric subgenome divergence after allopolyploidization.</title>
        <authorList>
            <person name="Zhang X."/>
            <person name="Chen Y."/>
            <person name="Wang L."/>
            <person name="Yuan Y."/>
            <person name="Fang M."/>
            <person name="Shi L."/>
            <person name="Lu R."/>
            <person name="Comes H.P."/>
            <person name="Ma Y."/>
            <person name="Chen Y."/>
            <person name="Huang G."/>
            <person name="Zhou Y."/>
            <person name="Zheng Z."/>
            <person name="Qiu Y."/>
        </authorList>
    </citation>
    <scope>NUCLEOTIDE SEQUENCE [LARGE SCALE GENOMIC DNA]</scope>
    <source>
        <strain evidence="2">F231</strain>
    </source>
</reference>
<proteinExistence type="predicted"/>
<dbReference type="Pfam" id="PF00646">
    <property type="entry name" value="F-box"/>
    <property type="match status" value="1"/>
</dbReference>
<evidence type="ECO:0000313" key="3">
    <source>
        <dbReference type="Proteomes" id="UP001346149"/>
    </source>
</evidence>
<evidence type="ECO:0000313" key="2">
    <source>
        <dbReference type="EMBL" id="KAK4778962.1"/>
    </source>
</evidence>
<name>A0AAN7L3N7_TRANT</name>
<dbReference type="SUPFAM" id="SSF81383">
    <property type="entry name" value="F-box domain"/>
    <property type="match status" value="1"/>
</dbReference>
<dbReference type="GO" id="GO:0000209">
    <property type="term" value="P:protein polyubiquitination"/>
    <property type="evidence" value="ECO:0007669"/>
    <property type="project" value="TreeGrafter"/>
</dbReference>
<dbReference type="PANTHER" id="PTHR14939">
    <property type="entry name" value="F-BOX ONLY PROTEIN 22"/>
    <property type="match status" value="1"/>
</dbReference>
<dbReference type="InterPro" id="IPR019494">
    <property type="entry name" value="FIST_C"/>
</dbReference>
<dbReference type="GO" id="GO:0032436">
    <property type="term" value="P:positive regulation of proteasomal ubiquitin-dependent protein catabolic process"/>
    <property type="evidence" value="ECO:0007669"/>
    <property type="project" value="TreeGrafter"/>
</dbReference>
<comment type="caution">
    <text evidence="2">The sequence shown here is derived from an EMBL/GenBank/DDBJ whole genome shotgun (WGS) entry which is preliminary data.</text>
</comment>
<sequence>MADSSPARTSKVSRYDRPDEMFFASCHEDILYNILRRLPAPSFASAACVCKTWHRISNQILSRPLMASALSLNPSPLDALLEVLEKVLSEPIRPHFAIVNVRSDHVLSIMLQHTAKRLGSTTLIIVSRSCGSIGRDASTGEVLEVQGGSDGVVLTVGFVPGLKVDAFPLRQPRQEPAMLDKLIMDIREFSASVSGQPVPVGIMIFGDGRYDLKQATEKLDYAMPMQTAIVGDEGGTFVYQTADKTRLLRSNSDHDYNDIAIALTFVRDSNNDHGFGEIKFHVALSEGILACGPIYKAASVRRINRATWLTAKREGSQEILDGERMLMDIDEEPGEIMDNCNLYIGVTKRRRYVIESSEAGFMESLSLHSIFRADEEYLYVEGHGIRTGDRFQFYSPDEALAFSTCDKVSASLERLNLGIPPTSVHQTVPTSASSSFQKEEVFGGYIFSCSARKYFSEPLQDTSPFIKNYPGMPLAGVFCAGEIGRRTSSLSDQNPDGAGSASLCSHVFSSIYLVMTYTPPAPREAEGWFTEEKK</sequence>